<dbReference type="InterPro" id="IPR027417">
    <property type="entry name" value="P-loop_NTPase"/>
</dbReference>
<dbReference type="GO" id="GO:0016887">
    <property type="term" value="F:ATP hydrolysis activity"/>
    <property type="evidence" value="ECO:0007669"/>
    <property type="project" value="InterPro"/>
</dbReference>
<organism evidence="13 15">
    <name type="scientific">Eggerthella sinensis</name>
    <dbReference type="NCBI Taxonomy" id="242230"/>
    <lineage>
        <taxon>Bacteria</taxon>
        <taxon>Bacillati</taxon>
        <taxon>Actinomycetota</taxon>
        <taxon>Coriobacteriia</taxon>
        <taxon>Eggerthellales</taxon>
        <taxon>Eggerthellaceae</taxon>
        <taxon>Eggerthella</taxon>
    </lineage>
</organism>
<dbReference type="InterPro" id="IPR003593">
    <property type="entry name" value="AAA+_ATPase"/>
</dbReference>
<accession>A0A3N0IYC5</accession>
<dbReference type="Pfam" id="PF00005">
    <property type="entry name" value="ABC_tran"/>
    <property type="match status" value="2"/>
</dbReference>
<evidence type="ECO:0000313" key="13">
    <source>
        <dbReference type="EMBL" id="RNM41706.1"/>
    </source>
</evidence>
<reference evidence="13" key="3">
    <citation type="journal article" date="2019" name="Microbiol. Resour. Announc.">
        <title>Draft Genome Sequences of Type Strains of Gordonibacter faecihominis, Paraeggerthella hongkongensis, Parvibacter caecicola,Slackia equolifaciens, Slackia faecicanis, and Slackia isoflavoniconvertens.</title>
        <authorList>
            <person name="Danylec N."/>
            <person name="Stoll D.A."/>
            <person name="Dotsch A."/>
            <person name="Huch M."/>
        </authorList>
    </citation>
    <scope>NUCLEOTIDE SEQUENCE</scope>
    <source>
        <strain evidence="13">DSM 16107</strain>
    </source>
</reference>
<evidence type="ECO:0000256" key="8">
    <source>
        <dbReference type="ARBA" id="ARBA00022967"/>
    </source>
</evidence>
<evidence type="ECO:0000256" key="5">
    <source>
        <dbReference type="ARBA" id="ARBA00022737"/>
    </source>
</evidence>
<proteinExistence type="inferred from homology"/>
<dbReference type="PANTHER" id="PTHR43553:SF23">
    <property type="entry name" value="ABC TRANSPORTER ATP-BINDING COMPONENT"/>
    <property type="match status" value="1"/>
</dbReference>
<sequence length="494" mass="51700">MSVEQAAPAIEFADVSFRYASDGAAEGEGAGIAQVSLRVLPGECVVLTGPSGSGKTTITRVANGLAPAYWPGTLTGTIRLLGADAETVPLWERGRMVGSVFQDPASQFFSSDLAGEVAFGCENYGLAHREVVALADAAISSFGLDDVRGRPLDALSSGEKQRVAVASACAPRPAVVVCDEPTANLDEEGALLLARHVARLKAEGRAVLVSEHRLAWLAGIADRYVYVRDGSVLWQRSAAQMESLGEDERAALGLRSATFVALPDLPLPSEARAAEAGSSTRRPSQPVLETCGLTCSRGGSTLWSAVSLAVWPGQVAALTGRNGAGKSTLARVLAGLERPDAGTVRICGATMRPGARRAHVWYGSNDTAQQFFTSSVSDEVLLGRTDDEALLERARMVVRGLGLYPLRDAHPATLSGGQKLRLMVACGLLSDRPVLIFDEPTSGLDGGSMTVVADALSSAAAQGRAIVVITHDGELAKRCCTCRVRMEDLVDGGC</sequence>
<dbReference type="AlphaFoldDB" id="A0A3N0IYC5"/>
<feature type="domain" description="ABC transporter" evidence="11">
    <location>
        <begin position="10"/>
        <end position="254"/>
    </location>
</feature>
<feature type="domain" description="ABC transporter" evidence="11">
    <location>
        <begin position="288"/>
        <end position="489"/>
    </location>
</feature>
<dbReference type="PROSITE" id="PS50893">
    <property type="entry name" value="ABC_TRANSPORTER_2"/>
    <property type="match status" value="2"/>
</dbReference>
<dbReference type="Gene3D" id="3.40.50.300">
    <property type="entry name" value="P-loop containing nucleotide triphosphate hydrolases"/>
    <property type="match status" value="2"/>
</dbReference>
<evidence type="ECO:0000256" key="10">
    <source>
        <dbReference type="ARBA" id="ARBA00025157"/>
    </source>
</evidence>
<keyword evidence="6" id="KW-0547">Nucleotide-binding</keyword>
<keyword evidence="9" id="KW-0472">Membrane</keyword>
<evidence type="ECO:0000313" key="12">
    <source>
        <dbReference type="EMBL" id="RDB67612.1"/>
    </source>
</evidence>
<comment type="similarity">
    <text evidence="2">Belongs to the ABC transporter superfamily.</text>
</comment>
<comment type="caution">
    <text evidence="13">The sequence shown here is derived from an EMBL/GenBank/DDBJ whole genome shotgun (WGS) entry which is preliminary data.</text>
</comment>
<dbReference type="InterPro" id="IPR003439">
    <property type="entry name" value="ABC_transporter-like_ATP-bd"/>
</dbReference>
<evidence type="ECO:0000256" key="6">
    <source>
        <dbReference type="ARBA" id="ARBA00022741"/>
    </source>
</evidence>
<gene>
    <name evidence="12" type="ORF">C1876_12505</name>
    <name evidence="13" type="ORF">DMP09_08530</name>
</gene>
<evidence type="ECO:0000256" key="7">
    <source>
        <dbReference type="ARBA" id="ARBA00022840"/>
    </source>
</evidence>
<dbReference type="PANTHER" id="PTHR43553">
    <property type="entry name" value="HEAVY METAL TRANSPORTER"/>
    <property type="match status" value="1"/>
</dbReference>
<comment type="function">
    <text evidence="10">Probably part of an ABC transporter complex. Responsible for energy coupling to the transport system.</text>
</comment>
<dbReference type="InterPro" id="IPR015856">
    <property type="entry name" value="ABC_transpr_CbiO/EcfA_su"/>
</dbReference>
<keyword evidence="8" id="KW-1278">Translocase</keyword>
<dbReference type="GO" id="GO:0005524">
    <property type="term" value="F:ATP binding"/>
    <property type="evidence" value="ECO:0007669"/>
    <property type="project" value="UniProtKB-KW"/>
</dbReference>
<evidence type="ECO:0000256" key="1">
    <source>
        <dbReference type="ARBA" id="ARBA00004202"/>
    </source>
</evidence>
<keyword evidence="4" id="KW-1003">Cell membrane</keyword>
<comment type="subcellular location">
    <subcellularLocation>
        <location evidence="1">Cell membrane</location>
        <topology evidence="1">Peripheral membrane protein</topology>
    </subcellularLocation>
</comment>
<keyword evidence="7" id="KW-0067">ATP-binding</keyword>
<protein>
    <submittedName>
        <fullName evidence="13">Cobalt ABC transporter</fullName>
    </submittedName>
</protein>
<dbReference type="GO" id="GO:0043190">
    <property type="term" value="C:ATP-binding cassette (ABC) transporter complex"/>
    <property type="evidence" value="ECO:0007669"/>
    <property type="project" value="TreeGrafter"/>
</dbReference>
<dbReference type="EMBL" id="PPTT01000023">
    <property type="protein sequence ID" value="RDB67612.1"/>
    <property type="molecule type" value="Genomic_DNA"/>
</dbReference>
<dbReference type="RefSeq" id="WP_114547053.1">
    <property type="nucleotide sequence ID" value="NZ_PPTT01000023.1"/>
</dbReference>
<evidence type="ECO:0000256" key="3">
    <source>
        <dbReference type="ARBA" id="ARBA00022448"/>
    </source>
</evidence>
<dbReference type="InterPro" id="IPR050095">
    <property type="entry name" value="ECF_ABC_transporter_ATP-bd"/>
</dbReference>
<reference evidence="12 14" key="1">
    <citation type="journal article" date="2018" name="Elife">
        <title>Discovery and characterization of a prevalent human gut bacterial enzyme sufficient for the inactivation of a family of plant toxins.</title>
        <authorList>
            <person name="Koppel N."/>
            <person name="Bisanz J.E."/>
            <person name="Pandelia M.E."/>
            <person name="Turnbaugh P.J."/>
            <person name="Balskus E.P."/>
        </authorList>
    </citation>
    <scope>NUCLEOTIDE SEQUENCE [LARGE SCALE GENOMIC DNA]</scope>
    <source>
        <strain evidence="12 14">DSM 16107</strain>
    </source>
</reference>
<dbReference type="OrthoDB" id="9806471at2"/>
<dbReference type="EMBL" id="QICC01000029">
    <property type="protein sequence ID" value="RNM41706.1"/>
    <property type="molecule type" value="Genomic_DNA"/>
</dbReference>
<dbReference type="SUPFAM" id="SSF52540">
    <property type="entry name" value="P-loop containing nucleoside triphosphate hydrolases"/>
    <property type="match status" value="2"/>
</dbReference>
<evidence type="ECO:0000256" key="9">
    <source>
        <dbReference type="ARBA" id="ARBA00023136"/>
    </source>
</evidence>
<evidence type="ECO:0000313" key="14">
    <source>
        <dbReference type="Proteomes" id="UP000253817"/>
    </source>
</evidence>
<evidence type="ECO:0000313" key="15">
    <source>
        <dbReference type="Proteomes" id="UP000270112"/>
    </source>
</evidence>
<evidence type="ECO:0000259" key="11">
    <source>
        <dbReference type="PROSITE" id="PS50893"/>
    </source>
</evidence>
<evidence type="ECO:0000256" key="4">
    <source>
        <dbReference type="ARBA" id="ARBA00022475"/>
    </source>
</evidence>
<name>A0A3N0IYC5_9ACTN</name>
<keyword evidence="3" id="KW-0813">Transport</keyword>
<reference evidence="15" key="2">
    <citation type="submission" date="2018-05" db="EMBL/GenBank/DDBJ databases">
        <title>Genome Sequencing of selected type strains of the family Eggerthellaceae.</title>
        <authorList>
            <person name="Danylec N."/>
            <person name="Stoll D.A."/>
            <person name="Doetsch A."/>
            <person name="Huch M."/>
        </authorList>
    </citation>
    <scope>NUCLEOTIDE SEQUENCE [LARGE SCALE GENOMIC DNA]</scope>
    <source>
        <strain evidence="15">DSM 16107</strain>
    </source>
</reference>
<dbReference type="CDD" id="cd03225">
    <property type="entry name" value="ABC_cobalt_CbiO_domain1"/>
    <property type="match status" value="1"/>
</dbReference>
<dbReference type="SMART" id="SM00382">
    <property type="entry name" value="AAA"/>
    <property type="match status" value="2"/>
</dbReference>
<keyword evidence="5" id="KW-0677">Repeat</keyword>
<dbReference type="GO" id="GO:0042626">
    <property type="term" value="F:ATPase-coupled transmembrane transporter activity"/>
    <property type="evidence" value="ECO:0007669"/>
    <property type="project" value="TreeGrafter"/>
</dbReference>
<dbReference type="Proteomes" id="UP000270112">
    <property type="component" value="Unassembled WGS sequence"/>
</dbReference>
<keyword evidence="14" id="KW-1185">Reference proteome</keyword>
<dbReference type="Proteomes" id="UP000253817">
    <property type="component" value="Unassembled WGS sequence"/>
</dbReference>
<evidence type="ECO:0000256" key="2">
    <source>
        <dbReference type="ARBA" id="ARBA00005417"/>
    </source>
</evidence>